<protein>
    <recommendedName>
        <fullName evidence="4">Transcriptional regulator LacI/GalR-like sensor domain-containing protein</fullName>
    </recommendedName>
</protein>
<keyword evidence="2" id="KW-0238">DNA-binding</keyword>
<keyword evidence="3" id="KW-0804">Transcription</keyword>
<evidence type="ECO:0000256" key="2">
    <source>
        <dbReference type="ARBA" id="ARBA00023125"/>
    </source>
</evidence>
<reference evidence="6" key="1">
    <citation type="journal article" date="2019" name="Int. J. Syst. Evol. Microbiol.">
        <title>The Global Catalogue of Microorganisms (GCM) 10K type strain sequencing project: providing services to taxonomists for standard genome sequencing and annotation.</title>
        <authorList>
            <consortium name="The Broad Institute Genomics Platform"/>
            <consortium name="The Broad Institute Genome Sequencing Center for Infectious Disease"/>
            <person name="Wu L."/>
            <person name="Ma J."/>
        </authorList>
    </citation>
    <scope>NUCLEOTIDE SEQUENCE [LARGE SCALE GENOMIC DNA]</scope>
    <source>
        <strain evidence="6">NBRC 112299</strain>
    </source>
</reference>
<evidence type="ECO:0000313" key="5">
    <source>
        <dbReference type="EMBL" id="GMA34814.1"/>
    </source>
</evidence>
<organism evidence="5 6">
    <name type="scientific">Demequina litorisediminis</name>
    <dbReference type="NCBI Taxonomy" id="1849022"/>
    <lineage>
        <taxon>Bacteria</taxon>
        <taxon>Bacillati</taxon>
        <taxon>Actinomycetota</taxon>
        <taxon>Actinomycetes</taxon>
        <taxon>Micrococcales</taxon>
        <taxon>Demequinaceae</taxon>
        <taxon>Demequina</taxon>
    </lineage>
</organism>
<dbReference type="Proteomes" id="UP001157125">
    <property type="component" value="Unassembled WGS sequence"/>
</dbReference>
<evidence type="ECO:0000256" key="1">
    <source>
        <dbReference type="ARBA" id="ARBA00023015"/>
    </source>
</evidence>
<evidence type="ECO:0000256" key="3">
    <source>
        <dbReference type="ARBA" id="ARBA00023163"/>
    </source>
</evidence>
<evidence type="ECO:0000313" key="6">
    <source>
        <dbReference type="Proteomes" id="UP001157125"/>
    </source>
</evidence>
<sequence length="154" mass="16020">MLAGPDGDHGKPGLRTAADRLDGFIAGLAEHGVSVDSDRIVWTAFTRDGGYEGMERLLRAGIDGIDLVFAVNDVMAVGAMSALRDAGLEPGVDVAVAGFDDIPTLRDVTPRLTTASLPLERVGEEALALALADGDATPAPITAEVAIRESTPRR</sequence>
<feature type="domain" description="Transcriptional regulator LacI/GalR-like sensor" evidence="4">
    <location>
        <begin position="8"/>
        <end position="151"/>
    </location>
</feature>
<evidence type="ECO:0000259" key="4">
    <source>
        <dbReference type="Pfam" id="PF13377"/>
    </source>
</evidence>
<comment type="caution">
    <text evidence="5">The sequence shown here is derived from an EMBL/GenBank/DDBJ whole genome shotgun (WGS) entry which is preliminary data.</text>
</comment>
<keyword evidence="6" id="KW-1185">Reference proteome</keyword>
<dbReference type="PANTHER" id="PTHR30146">
    <property type="entry name" value="LACI-RELATED TRANSCRIPTIONAL REPRESSOR"/>
    <property type="match status" value="1"/>
</dbReference>
<dbReference type="RefSeq" id="WP_348523441.1">
    <property type="nucleotide sequence ID" value="NZ_BSUN01000001.1"/>
</dbReference>
<dbReference type="PANTHER" id="PTHR30146:SF153">
    <property type="entry name" value="LACTOSE OPERON REPRESSOR"/>
    <property type="match status" value="1"/>
</dbReference>
<dbReference type="Pfam" id="PF13377">
    <property type="entry name" value="Peripla_BP_3"/>
    <property type="match status" value="1"/>
</dbReference>
<dbReference type="CDD" id="cd06267">
    <property type="entry name" value="PBP1_LacI_sugar_binding-like"/>
    <property type="match status" value="1"/>
</dbReference>
<accession>A0ABQ6IDL1</accession>
<keyword evidence="1" id="KW-0805">Transcription regulation</keyword>
<proteinExistence type="predicted"/>
<gene>
    <name evidence="5" type="ORF">GCM10025876_10180</name>
</gene>
<dbReference type="SUPFAM" id="SSF53822">
    <property type="entry name" value="Periplasmic binding protein-like I"/>
    <property type="match status" value="1"/>
</dbReference>
<dbReference type="InterPro" id="IPR028082">
    <property type="entry name" value="Peripla_BP_I"/>
</dbReference>
<dbReference type="InterPro" id="IPR046335">
    <property type="entry name" value="LacI/GalR-like_sensor"/>
</dbReference>
<dbReference type="EMBL" id="BSUN01000001">
    <property type="protein sequence ID" value="GMA34814.1"/>
    <property type="molecule type" value="Genomic_DNA"/>
</dbReference>
<name>A0ABQ6IDL1_9MICO</name>
<dbReference type="Gene3D" id="3.40.50.2300">
    <property type="match status" value="1"/>
</dbReference>